<evidence type="ECO:0000313" key="1">
    <source>
        <dbReference type="EMBL" id="KAL0009142.1"/>
    </source>
</evidence>
<organism evidence="1 2">
    <name type="scientific">Lithocarpus litseifolius</name>
    <dbReference type="NCBI Taxonomy" id="425828"/>
    <lineage>
        <taxon>Eukaryota</taxon>
        <taxon>Viridiplantae</taxon>
        <taxon>Streptophyta</taxon>
        <taxon>Embryophyta</taxon>
        <taxon>Tracheophyta</taxon>
        <taxon>Spermatophyta</taxon>
        <taxon>Magnoliopsida</taxon>
        <taxon>eudicotyledons</taxon>
        <taxon>Gunneridae</taxon>
        <taxon>Pentapetalae</taxon>
        <taxon>rosids</taxon>
        <taxon>fabids</taxon>
        <taxon>Fagales</taxon>
        <taxon>Fagaceae</taxon>
        <taxon>Lithocarpus</taxon>
    </lineage>
</organism>
<proteinExistence type="predicted"/>
<dbReference type="Proteomes" id="UP001459277">
    <property type="component" value="Unassembled WGS sequence"/>
</dbReference>
<protein>
    <submittedName>
        <fullName evidence="1">Uncharacterized protein</fullName>
    </submittedName>
</protein>
<gene>
    <name evidence="1" type="ORF">SO802_010644</name>
</gene>
<dbReference type="AlphaFoldDB" id="A0AAW2DES3"/>
<name>A0AAW2DES3_9ROSI</name>
<keyword evidence="2" id="KW-1185">Reference proteome</keyword>
<sequence>MTLSLSNAVVVALPQKRPSLAMNEGFLRRNYSAMAAAAAVAEADDVKDGEEGDVEEREGEEVVVEREGMRRLDPCLIYLGKARFTDFIDLVDGFDSEFSVQRPGFSTARGSLVV</sequence>
<evidence type="ECO:0000313" key="2">
    <source>
        <dbReference type="Proteomes" id="UP001459277"/>
    </source>
</evidence>
<accession>A0AAW2DES3</accession>
<dbReference type="EMBL" id="JAZDWU010000003">
    <property type="protein sequence ID" value="KAL0009142.1"/>
    <property type="molecule type" value="Genomic_DNA"/>
</dbReference>
<reference evidence="1 2" key="1">
    <citation type="submission" date="2024-01" db="EMBL/GenBank/DDBJ databases">
        <title>A telomere-to-telomere, gap-free genome of sweet tea (Lithocarpus litseifolius).</title>
        <authorList>
            <person name="Zhou J."/>
        </authorList>
    </citation>
    <scope>NUCLEOTIDE SEQUENCE [LARGE SCALE GENOMIC DNA]</scope>
    <source>
        <strain evidence="1">Zhou-2022a</strain>
        <tissue evidence="1">Leaf</tissue>
    </source>
</reference>
<comment type="caution">
    <text evidence="1">The sequence shown here is derived from an EMBL/GenBank/DDBJ whole genome shotgun (WGS) entry which is preliminary data.</text>
</comment>